<dbReference type="PROSITE" id="PS51257">
    <property type="entry name" value="PROKAR_LIPOPROTEIN"/>
    <property type="match status" value="1"/>
</dbReference>
<dbReference type="Proteomes" id="UP000184226">
    <property type="component" value="Unassembled WGS sequence"/>
</dbReference>
<organism evidence="2 3">
    <name type="scientific">Pollutimonas bauzanensis</name>
    <dbReference type="NCBI Taxonomy" id="658167"/>
    <lineage>
        <taxon>Bacteria</taxon>
        <taxon>Pseudomonadati</taxon>
        <taxon>Pseudomonadota</taxon>
        <taxon>Betaproteobacteria</taxon>
        <taxon>Burkholderiales</taxon>
        <taxon>Alcaligenaceae</taxon>
        <taxon>Pollutimonas</taxon>
    </lineage>
</organism>
<accession>A0A1M5QLB1</accession>
<dbReference type="STRING" id="658167.SAMN04488135_102312"/>
<protein>
    <recommendedName>
        <fullName evidence="4">Small secreted protein</fullName>
    </recommendedName>
</protein>
<sequence>MINYASKAVAAVAMGMLVLALAGCQKEGPAEKAGKEVDKTMSSAGDQIQAAGNKIQNAVK</sequence>
<dbReference type="RefSeq" id="WP_073101950.1">
    <property type="nucleotide sequence ID" value="NZ_FQXE01000002.1"/>
</dbReference>
<evidence type="ECO:0000313" key="3">
    <source>
        <dbReference type="Proteomes" id="UP000184226"/>
    </source>
</evidence>
<dbReference type="OrthoDB" id="8550138at2"/>
<proteinExistence type="predicted"/>
<keyword evidence="3" id="KW-1185">Reference proteome</keyword>
<evidence type="ECO:0000256" key="1">
    <source>
        <dbReference type="SAM" id="SignalP"/>
    </source>
</evidence>
<evidence type="ECO:0000313" key="2">
    <source>
        <dbReference type="EMBL" id="SHH14778.1"/>
    </source>
</evidence>
<feature type="chain" id="PRO_5012477430" description="Small secreted protein" evidence="1">
    <location>
        <begin position="23"/>
        <end position="60"/>
    </location>
</feature>
<name>A0A1M5QLB1_9BURK</name>
<gene>
    <name evidence="2" type="ORF">SAMN04488135_102312</name>
</gene>
<keyword evidence="1" id="KW-0732">Signal</keyword>
<dbReference type="EMBL" id="FQXE01000002">
    <property type="protein sequence ID" value="SHH14778.1"/>
    <property type="molecule type" value="Genomic_DNA"/>
</dbReference>
<reference evidence="2 3" key="1">
    <citation type="submission" date="2016-11" db="EMBL/GenBank/DDBJ databases">
        <authorList>
            <person name="Jaros S."/>
            <person name="Januszkiewicz K."/>
            <person name="Wedrychowicz H."/>
        </authorList>
    </citation>
    <scope>NUCLEOTIDE SEQUENCE [LARGE SCALE GENOMIC DNA]</scope>
    <source>
        <strain evidence="2 3">CGMCC 1.10190</strain>
    </source>
</reference>
<evidence type="ECO:0008006" key="4">
    <source>
        <dbReference type="Google" id="ProtNLM"/>
    </source>
</evidence>
<dbReference type="AlphaFoldDB" id="A0A1M5QLB1"/>
<feature type="signal peptide" evidence="1">
    <location>
        <begin position="1"/>
        <end position="22"/>
    </location>
</feature>